<evidence type="ECO:0000256" key="4">
    <source>
        <dbReference type="ARBA" id="ARBA00022723"/>
    </source>
</evidence>
<dbReference type="Pfam" id="PF01926">
    <property type="entry name" value="MMR_HSR1"/>
    <property type="match status" value="1"/>
</dbReference>
<organism evidence="9 10">
    <name type="scientific">Lymnaea stagnalis</name>
    <name type="common">Great pond snail</name>
    <name type="synonym">Helix stagnalis</name>
    <dbReference type="NCBI Taxonomy" id="6523"/>
    <lineage>
        <taxon>Eukaryota</taxon>
        <taxon>Metazoa</taxon>
        <taxon>Spiralia</taxon>
        <taxon>Lophotrochozoa</taxon>
        <taxon>Mollusca</taxon>
        <taxon>Gastropoda</taxon>
        <taxon>Heterobranchia</taxon>
        <taxon>Euthyneura</taxon>
        <taxon>Panpulmonata</taxon>
        <taxon>Hygrophila</taxon>
        <taxon>Lymnaeoidea</taxon>
        <taxon>Lymnaeidae</taxon>
        <taxon>Lymnaea</taxon>
    </lineage>
</organism>
<keyword evidence="7" id="KW-0342">GTP-binding</keyword>
<dbReference type="CDD" id="cd01876">
    <property type="entry name" value="YihA_EngB"/>
    <property type="match status" value="1"/>
</dbReference>
<dbReference type="GO" id="GO:0005739">
    <property type="term" value="C:mitochondrion"/>
    <property type="evidence" value="ECO:0007669"/>
    <property type="project" value="TreeGrafter"/>
</dbReference>
<reference evidence="9 10" key="1">
    <citation type="submission" date="2024-04" db="EMBL/GenBank/DDBJ databases">
        <authorList>
            <consortium name="Genoscope - CEA"/>
            <person name="William W."/>
        </authorList>
    </citation>
    <scope>NUCLEOTIDE SEQUENCE [LARGE SCALE GENOMIC DNA]</scope>
</reference>
<dbReference type="Proteomes" id="UP001497497">
    <property type="component" value="Unassembled WGS sequence"/>
</dbReference>
<comment type="caution">
    <text evidence="9">The sequence shown here is derived from an EMBL/GenBank/DDBJ whole genome shotgun (WGS) entry which is preliminary data.</text>
</comment>
<sequence>MISSSSARLRVLISYLPQSWSCLKSLHMSSQQQAQNRQIIPVSDLFTNPVDRLQPMLQIPIIPNSDVSFTPSREEIEAASILFDPQNVKGEKFQFLGSWPNPHIMPKWDVPEVAFIGKSNVGKSSLLAAMFAQIPDLEVKVSKKPGHTKLMNVFNVKDMFHLVDMPGYGFNMPDHFETSVEAYLKSRRNLTRVFMLIDATSGPVDVDHIGIDMMEDMAVPYVIVLTKIDLARPSTLLRSVVSVLKFRDETKAHSCFPQPFLVSSMDGEGLAFLQAFIAYVTGNLKIKSLS</sequence>
<dbReference type="GO" id="GO:0046872">
    <property type="term" value="F:metal ion binding"/>
    <property type="evidence" value="ECO:0007669"/>
    <property type="project" value="UniProtKB-KW"/>
</dbReference>
<proteinExistence type="inferred from homology"/>
<evidence type="ECO:0000256" key="1">
    <source>
        <dbReference type="ARBA" id="ARBA00001946"/>
    </source>
</evidence>
<dbReference type="PANTHER" id="PTHR46498">
    <property type="entry name" value="GTP-BINDING PROTEIN 8"/>
    <property type="match status" value="1"/>
</dbReference>
<dbReference type="NCBIfam" id="TIGR03598">
    <property type="entry name" value="GTPase_YsxC"/>
    <property type="match status" value="1"/>
</dbReference>
<keyword evidence="6" id="KW-0460">Magnesium</keyword>
<evidence type="ECO:0000259" key="8">
    <source>
        <dbReference type="PROSITE" id="PS51706"/>
    </source>
</evidence>
<dbReference type="GO" id="GO:0005525">
    <property type="term" value="F:GTP binding"/>
    <property type="evidence" value="ECO:0007669"/>
    <property type="project" value="UniProtKB-KW"/>
</dbReference>
<dbReference type="EMBL" id="CAXITT010000299">
    <property type="protein sequence ID" value="CAL1538445.1"/>
    <property type="molecule type" value="Genomic_DNA"/>
</dbReference>
<gene>
    <name evidence="9" type="ORF">GSLYS_00012266001</name>
</gene>
<protein>
    <recommendedName>
        <fullName evidence="3">GTP-binding protein 8</fullName>
    </recommendedName>
</protein>
<evidence type="ECO:0000256" key="3">
    <source>
        <dbReference type="ARBA" id="ARBA00015370"/>
    </source>
</evidence>
<dbReference type="InterPro" id="IPR006073">
    <property type="entry name" value="GTP-bd"/>
</dbReference>
<dbReference type="InterPro" id="IPR030393">
    <property type="entry name" value="G_ENGB_dom"/>
</dbReference>
<evidence type="ECO:0000256" key="7">
    <source>
        <dbReference type="ARBA" id="ARBA00023134"/>
    </source>
</evidence>
<name>A0AAV2HW57_LYMST</name>
<dbReference type="PROSITE" id="PS51706">
    <property type="entry name" value="G_ENGB"/>
    <property type="match status" value="1"/>
</dbReference>
<comment type="cofactor">
    <cofactor evidence="1">
        <name>Mg(2+)</name>
        <dbReference type="ChEBI" id="CHEBI:18420"/>
    </cofactor>
</comment>
<keyword evidence="4" id="KW-0479">Metal-binding</keyword>
<dbReference type="InterPro" id="IPR052279">
    <property type="entry name" value="EngB_GTPase"/>
</dbReference>
<keyword evidence="10" id="KW-1185">Reference proteome</keyword>
<evidence type="ECO:0000313" key="9">
    <source>
        <dbReference type="EMBL" id="CAL1538445.1"/>
    </source>
</evidence>
<evidence type="ECO:0000256" key="6">
    <source>
        <dbReference type="ARBA" id="ARBA00022842"/>
    </source>
</evidence>
<evidence type="ECO:0000313" key="10">
    <source>
        <dbReference type="Proteomes" id="UP001497497"/>
    </source>
</evidence>
<dbReference type="Gene3D" id="3.40.50.300">
    <property type="entry name" value="P-loop containing nucleotide triphosphate hydrolases"/>
    <property type="match status" value="1"/>
</dbReference>
<dbReference type="AlphaFoldDB" id="A0AAV2HW57"/>
<keyword evidence="5" id="KW-0547">Nucleotide-binding</keyword>
<feature type="domain" description="EngB-type G" evidence="8">
    <location>
        <begin position="109"/>
        <end position="283"/>
    </location>
</feature>
<evidence type="ECO:0000256" key="2">
    <source>
        <dbReference type="ARBA" id="ARBA00009638"/>
    </source>
</evidence>
<dbReference type="PANTHER" id="PTHR46498:SF1">
    <property type="entry name" value="GTP-BINDING PROTEIN 8"/>
    <property type="match status" value="1"/>
</dbReference>
<evidence type="ECO:0000256" key="5">
    <source>
        <dbReference type="ARBA" id="ARBA00022741"/>
    </source>
</evidence>
<dbReference type="SUPFAM" id="SSF52540">
    <property type="entry name" value="P-loop containing nucleoside triphosphate hydrolases"/>
    <property type="match status" value="1"/>
</dbReference>
<accession>A0AAV2HW57</accession>
<dbReference type="InterPro" id="IPR027417">
    <property type="entry name" value="P-loop_NTPase"/>
</dbReference>
<comment type="similarity">
    <text evidence="2">Belongs to the TRAFAC class TrmE-Era-EngA-EngB-Septin-like GTPase superfamily. EngB GTPase family.</text>
</comment>
<dbReference type="InterPro" id="IPR019987">
    <property type="entry name" value="GTP-bd_ribosome_bio_YsxC"/>
</dbReference>